<evidence type="ECO:0000313" key="2">
    <source>
        <dbReference type="Proteomes" id="UP000269148"/>
    </source>
</evidence>
<organism evidence="1 2">
    <name type="scientific">Streptococcus iniae</name>
    <name type="common">Streptococcus shiloi</name>
    <dbReference type="NCBI Taxonomy" id="1346"/>
    <lineage>
        <taxon>Bacteria</taxon>
        <taxon>Bacillati</taxon>
        <taxon>Bacillota</taxon>
        <taxon>Bacilli</taxon>
        <taxon>Lactobacillales</taxon>
        <taxon>Streptococcaceae</taxon>
        <taxon>Streptococcus</taxon>
    </lineage>
</organism>
<dbReference type="Gene3D" id="3.40.50.1820">
    <property type="entry name" value="alpha/beta hydrolase"/>
    <property type="match status" value="1"/>
</dbReference>
<accession>A0A3L8GK93</accession>
<dbReference type="PANTHER" id="PTHR48098">
    <property type="entry name" value="ENTEROCHELIN ESTERASE-RELATED"/>
    <property type="match status" value="1"/>
</dbReference>
<evidence type="ECO:0000313" key="1">
    <source>
        <dbReference type="EMBL" id="RLU57389.1"/>
    </source>
</evidence>
<dbReference type="PANTHER" id="PTHR48098:SF1">
    <property type="entry name" value="DIACYLGLYCEROL ACYLTRANSFERASE_MYCOLYLTRANSFERASE AG85A"/>
    <property type="match status" value="1"/>
</dbReference>
<comment type="caution">
    <text evidence="1">The sequence shown here is derived from an EMBL/GenBank/DDBJ whole genome shotgun (WGS) entry which is preliminary data.</text>
</comment>
<dbReference type="InterPro" id="IPR050583">
    <property type="entry name" value="Mycobacterial_A85_antigen"/>
</dbReference>
<dbReference type="OrthoDB" id="9803578at2"/>
<gene>
    <name evidence="1" type="ORF">DIY07_04175</name>
</gene>
<sequence length="278" mass="32118">MANPFFYLLDTVNGGKAMASLKIEYHSEVLGMERQVNVIYPDQNQLRAEEKEDLDIPVLYLLHGMGGNENSWQKRTDIERLLRHTRLMVVMPSTDLGWYTDTAYGLSYYKALAEELPTVLRYFFPNMTSKREKTFIAGLSMGGYGAFKLALKSNQFSYAASFSGALAIPDRAFDILNEEQKPYWTGIFGDLQSPDVNKHYLTSMVCESDLKTHFYAWCGYEDFLFAANEKAVGELTELGLHITYQKDHGSHEWYYWNKQLEVLLEWLPITYVKEERLS</sequence>
<dbReference type="STRING" id="1346.BMF34_03870"/>
<dbReference type="Pfam" id="PF00756">
    <property type="entry name" value="Esterase"/>
    <property type="match status" value="1"/>
</dbReference>
<name>A0A3L8GK93_STRIN</name>
<reference evidence="1 2" key="1">
    <citation type="submission" date="2018-06" db="EMBL/GenBank/DDBJ databases">
        <title>Mutators as drivers of adaptation in pathogenic bacteria and a risk factor for host jumps and vaccine escape.</title>
        <authorList>
            <person name="Barnes A.C."/>
            <person name="Silayeva O."/>
        </authorList>
    </citation>
    <scope>NUCLEOTIDE SEQUENCE [LARGE SCALE GENOMIC DNA]</scope>
    <source>
        <strain evidence="1 2">QMA0445</strain>
    </source>
</reference>
<dbReference type="EMBL" id="QLQD01000041">
    <property type="protein sequence ID" value="RLU57389.1"/>
    <property type="molecule type" value="Genomic_DNA"/>
</dbReference>
<dbReference type="SUPFAM" id="SSF53474">
    <property type="entry name" value="alpha/beta-Hydrolases"/>
    <property type="match status" value="1"/>
</dbReference>
<proteinExistence type="predicted"/>
<dbReference type="Proteomes" id="UP000269148">
    <property type="component" value="Unassembled WGS sequence"/>
</dbReference>
<protein>
    <submittedName>
        <fullName evidence="1">Esterase family protein</fullName>
    </submittedName>
</protein>
<dbReference type="InterPro" id="IPR000801">
    <property type="entry name" value="Esterase-like"/>
</dbReference>
<dbReference type="InterPro" id="IPR029058">
    <property type="entry name" value="AB_hydrolase_fold"/>
</dbReference>
<dbReference type="AlphaFoldDB" id="A0A3L8GK93"/>
<dbReference type="GO" id="GO:0016747">
    <property type="term" value="F:acyltransferase activity, transferring groups other than amino-acyl groups"/>
    <property type="evidence" value="ECO:0007669"/>
    <property type="project" value="TreeGrafter"/>
</dbReference>